<name>A0ABT3VFS0_9ACTN</name>
<reference evidence="2" key="1">
    <citation type="journal article" date="2022" name="bioRxiv">
        <title>Discovery and biosynthetic assessment of Streptomyces ortus sp nov. isolated from a deep-sea sponge.</title>
        <authorList>
            <person name="Williams S.E."/>
        </authorList>
    </citation>
    <scope>NUCLEOTIDE SEQUENCE</scope>
    <source>
        <strain evidence="2">A15ISP2-DRY2</strain>
    </source>
</reference>
<accession>A0ABT3VFS0</accession>
<organism evidence="2 3">
    <name type="scientific">Streptomyces ortus</name>
    <dbReference type="NCBI Taxonomy" id="2867268"/>
    <lineage>
        <taxon>Bacteria</taxon>
        <taxon>Bacillati</taxon>
        <taxon>Actinomycetota</taxon>
        <taxon>Actinomycetes</taxon>
        <taxon>Kitasatosporales</taxon>
        <taxon>Streptomycetaceae</taxon>
        <taxon>Streptomyces</taxon>
    </lineage>
</organism>
<comment type="caution">
    <text evidence="2">The sequence shown here is derived from an EMBL/GenBank/DDBJ whole genome shotgun (WGS) entry which is preliminary data.</text>
</comment>
<gene>
    <name evidence="2" type="ORF">K3769_39460</name>
</gene>
<proteinExistence type="predicted"/>
<evidence type="ECO:0000256" key="1">
    <source>
        <dbReference type="SAM" id="MobiDB-lite"/>
    </source>
</evidence>
<dbReference type="Proteomes" id="UP001165590">
    <property type="component" value="Unassembled WGS sequence"/>
</dbReference>
<dbReference type="EMBL" id="JAIFZO010000002">
    <property type="protein sequence ID" value="MCX4238751.1"/>
    <property type="molecule type" value="Genomic_DNA"/>
</dbReference>
<protein>
    <submittedName>
        <fullName evidence="2">Uncharacterized protein</fullName>
    </submittedName>
</protein>
<keyword evidence="3" id="KW-1185">Reference proteome</keyword>
<sequence length="134" mass="13814">MRLNLASPRARTIAKYSDPACSVAAAVWTRAAASPPVCSVAACRMIVAEGLSRTVSQHLVPDLVQDTEHIGAGQGGDDEVGGGDGAAVVEPVGSRGRPGSVEHGTDRLHEDLLNLVRGIAEATHVGQGSLELDR</sequence>
<evidence type="ECO:0000313" key="2">
    <source>
        <dbReference type="EMBL" id="MCX4238751.1"/>
    </source>
</evidence>
<feature type="region of interest" description="Disordered" evidence="1">
    <location>
        <begin position="67"/>
        <end position="106"/>
    </location>
</feature>
<evidence type="ECO:0000313" key="3">
    <source>
        <dbReference type="Proteomes" id="UP001165590"/>
    </source>
</evidence>
<dbReference type="RefSeq" id="WP_267031017.1">
    <property type="nucleotide sequence ID" value="NZ_JAIFZO010000002.1"/>
</dbReference>